<dbReference type="PANTHER" id="PTHR33221:SF2">
    <property type="entry name" value="TRANSCRIPTIONAL REGULATOR"/>
    <property type="match status" value="1"/>
</dbReference>
<dbReference type="InterPro" id="IPR036390">
    <property type="entry name" value="WH_DNA-bd_sf"/>
</dbReference>
<comment type="caution">
    <text evidence="1">The sequence shown here is derived from an EMBL/GenBank/DDBJ whole genome shotgun (WGS) entry which is preliminary data.</text>
</comment>
<dbReference type="InterPro" id="IPR000944">
    <property type="entry name" value="Tscrpt_reg_Rrf2"/>
</dbReference>
<dbReference type="GO" id="GO:0005829">
    <property type="term" value="C:cytosol"/>
    <property type="evidence" value="ECO:0007669"/>
    <property type="project" value="TreeGrafter"/>
</dbReference>
<dbReference type="NCBIfam" id="TIGR00738">
    <property type="entry name" value="rrf2_super"/>
    <property type="match status" value="1"/>
</dbReference>
<name>A0A644XH89_9ZZZZ</name>
<dbReference type="InterPro" id="IPR036388">
    <property type="entry name" value="WH-like_DNA-bd_sf"/>
</dbReference>
<sequence>MITKETDYALRMLRALAEAERITTAQLALGEQVPQQFAYKILKKLEKGGIVRILRGIDGGCELAEPLSRITLFRLIQAMEAEVPVSSCMKPGYQCAWCKAHGDVVCRAHIHLSSIQQELDQLLQAKNLQEILFEA</sequence>
<reference evidence="1" key="1">
    <citation type="submission" date="2019-08" db="EMBL/GenBank/DDBJ databases">
        <authorList>
            <person name="Kucharzyk K."/>
            <person name="Murdoch R.W."/>
            <person name="Higgins S."/>
            <person name="Loffler F."/>
        </authorList>
    </citation>
    <scope>NUCLEOTIDE SEQUENCE</scope>
</reference>
<protein>
    <recommendedName>
        <fullName evidence="2">HTH-type transcriptional repressor NsrR</fullName>
    </recommendedName>
</protein>
<dbReference type="PANTHER" id="PTHR33221">
    <property type="entry name" value="WINGED HELIX-TURN-HELIX TRANSCRIPTIONAL REGULATOR, RRF2 FAMILY"/>
    <property type="match status" value="1"/>
</dbReference>
<dbReference type="EMBL" id="VSSQ01002135">
    <property type="protein sequence ID" value="MPM13543.1"/>
    <property type="molecule type" value="Genomic_DNA"/>
</dbReference>
<dbReference type="AlphaFoldDB" id="A0A644XH89"/>
<dbReference type="SUPFAM" id="SSF46785">
    <property type="entry name" value="Winged helix' DNA-binding domain"/>
    <property type="match status" value="1"/>
</dbReference>
<dbReference type="GO" id="GO:0003700">
    <property type="term" value="F:DNA-binding transcription factor activity"/>
    <property type="evidence" value="ECO:0007669"/>
    <property type="project" value="TreeGrafter"/>
</dbReference>
<dbReference type="PROSITE" id="PS51197">
    <property type="entry name" value="HTH_RRF2_2"/>
    <property type="match status" value="1"/>
</dbReference>
<dbReference type="Gene3D" id="1.10.10.10">
    <property type="entry name" value="Winged helix-like DNA-binding domain superfamily/Winged helix DNA-binding domain"/>
    <property type="match status" value="1"/>
</dbReference>
<organism evidence="1">
    <name type="scientific">bioreactor metagenome</name>
    <dbReference type="NCBI Taxonomy" id="1076179"/>
    <lineage>
        <taxon>unclassified sequences</taxon>
        <taxon>metagenomes</taxon>
        <taxon>ecological metagenomes</taxon>
    </lineage>
</organism>
<evidence type="ECO:0008006" key="2">
    <source>
        <dbReference type="Google" id="ProtNLM"/>
    </source>
</evidence>
<gene>
    <name evidence="1" type="ORF">SDC9_59900</name>
</gene>
<dbReference type="Pfam" id="PF02082">
    <property type="entry name" value="Rrf2"/>
    <property type="match status" value="1"/>
</dbReference>
<accession>A0A644XH89</accession>
<proteinExistence type="predicted"/>
<evidence type="ECO:0000313" key="1">
    <source>
        <dbReference type="EMBL" id="MPM13543.1"/>
    </source>
</evidence>